<dbReference type="EMBL" id="PGTZ01000010">
    <property type="protein sequence ID" value="PJI86718.1"/>
    <property type="molecule type" value="Genomic_DNA"/>
</dbReference>
<dbReference type="Proteomes" id="UP000231586">
    <property type="component" value="Unassembled WGS sequence"/>
</dbReference>
<comment type="caution">
    <text evidence="2">The sequence shown here is derived from an EMBL/GenBank/DDBJ whole genome shotgun (WGS) entry which is preliminary data.</text>
</comment>
<proteinExistence type="predicted"/>
<gene>
    <name evidence="2" type="ORF">CLV34_2638</name>
</gene>
<evidence type="ECO:0000313" key="2">
    <source>
        <dbReference type="EMBL" id="PJI86718.1"/>
    </source>
</evidence>
<feature type="compositionally biased region" description="Acidic residues" evidence="1">
    <location>
        <begin position="120"/>
        <end position="130"/>
    </location>
</feature>
<name>A0A2M8W719_9MICO</name>
<keyword evidence="3" id="KW-1185">Reference proteome</keyword>
<dbReference type="AlphaFoldDB" id="A0A2M8W719"/>
<evidence type="ECO:0000256" key="1">
    <source>
        <dbReference type="SAM" id="MobiDB-lite"/>
    </source>
</evidence>
<feature type="compositionally biased region" description="Low complexity" evidence="1">
    <location>
        <begin position="139"/>
        <end position="152"/>
    </location>
</feature>
<sequence>MLQADGVMQERNAVIVRRALGLVAVTALVSSALVGCSRGPDAKTLMHNCVAYHYDGWGAEAARTVCQVEFDDQPAYSACKYAEADPAIVDREAAANDCDAKWIDGGAATQGSAGGADGASDADDDADVAEEPQAPAPAPAASTDTSADAGDAPEPPVADDEGDPMAVPAGGGVPTGVEGVVQDFLQATQGADVDLAIDVLGAPGAGLSDMFGTYGGRAPYTKSLGCALGPDGRAYLCDVTNGTDPLELVIASNADHAMWLLDSLYSADPEN</sequence>
<reference evidence="2 3" key="1">
    <citation type="submission" date="2017-11" db="EMBL/GenBank/DDBJ databases">
        <title>Genomic Encyclopedia of Archaeal and Bacterial Type Strains, Phase II (KMG-II): From Individual Species to Whole Genera.</title>
        <authorList>
            <person name="Goeker M."/>
        </authorList>
    </citation>
    <scope>NUCLEOTIDE SEQUENCE [LARGE SCALE GENOMIC DNA]</scope>
    <source>
        <strain evidence="2 3">DSM 22413</strain>
    </source>
</reference>
<organism evidence="2 3">
    <name type="scientific">Luteimicrobium subarcticum</name>
    <dbReference type="NCBI Taxonomy" id="620910"/>
    <lineage>
        <taxon>Bacteria</taxon>
        <taxon>Bacillati</taxon>
        <taxon>Actinomycetota</taxon>
        <taxon>Actinomycetes</taxon>
        <taxon>Micrococcales</taxon>
        <taxon>Luteimicrobium</taxon>
    </lineage>
</organism>
<evidence type="ECO:0000313" key="3">
    <source>
        <dbReference type="Proteomes" id="UP000231586"/>
    </source>
</evidence>
<protein>
    <submittedName>
        <fullName evidence="2">Uncharacterized protein</fullName>
    </submittedName>
</protein>
<accession>A0A2M8W719</accession>
<feature type="region of interest" description="Disordered" evidence="1">
    <location>
        <begin position="109"/>
        <end position="174"/>
    </location>
</feature>
<dbReference type="RefSeq" id="WP_157803844.1">
    <property type="nucleotide sequence ID" value="NZ_PGTZ01000010.1"/>
</dbReference>